<sequence>MRNSCVRGIGAAVMGARAGQADLPQSESPRPLTPSPSPHRLAVSSRTAASAQKPPSRRRTPFPQLPIALLSVISSSLILCTTTPLRPSALEVTESVVGATSVLHLRSRIHS</sequence>
<organism evidence="2 3">
    <name type="scientific">Datura stramonium</name>
    <name type="common">Jimsonweed</name>
    <name type="synonym">Common thornapple</name>
    <dbReference type="NCBI Taxonomy" id="4076"/>
    <lineage>
        <taxon>Eukaryota</taxon>
        <taxon>Viridiplantae</taxon>
        <taxon>Streptophyta</taxon>
        <taxon>Embryophyta</taxon>
        <taxon>Tracheophyta</taxon>
        <taxon>Spermatophyta</taxon>
        <taxon>Magnoliopsida</taxon>
        <taxon>eudicotyledons</taxon>
        <taxon>Gunneridae</taxon>
        <taxon>Pentapetalae</taxon>
        <taxon>asterids</taxon>
        <taxon>lamiids</taxon>
        <taxon>Solanales</taxon>
        <taxon>Solanaceae</taxon>
        <taxon>Solanoideae</taxon>
        <taxon>Datureae</taxon>
        <taxon>Datura</taxon>
    </lineage>
</organism>
<protein>
    <submittedName>
        <fullName evidence="2">Uncharacterized protein</fullName>
    </submittedName>
</protein>
<evidence type="ECO:0000313" key="3">
    <source>
        <dbReference type="Proteomes" id="UP000823775"/>
    </source>
</evidence>
<name>A0ABS8WRU3_DATST</name>
<gene>
    <name evidence="2" type="ORF">HAX54_003020</name>
</gene>
<feature type="region of interest" description="Disordered" evidence="1">
    <location>
        <begin position="16"/>
        <end position="62"/>
    </location>
</feature>
<dbReference type="Proteomes" id="UP000823775">
    <property type="component" value="Unassembled WGS sequence"/>
</dbReference>
<comment type="caution">
    <text evidence="2">The sequence shown here is derived from an EMBL/GenBank/DDBJ whole genome shotgun (WGS) entry which is preliminary data.</text>
</comment>
<evidence type="ECO:0000256" key="1">
    <source>
        <dbReference type="SAM" id="MobiDB-lite"/>
    </source>
</evidence>
<evidence type="ECO:0000313" key="2">
    <source>
        <dbReference type="EMBL" id="MCE3215629.1"/>
    </source>
</evidence>
<proteinExistence type="predicted"/>
<dbReference type="EMBL" id="JACEIK010011360">
    <property type="protein sequence ID" value="MCE3215629.1"/>
    <property type="molecule type" value="Genomic_DNA"/>
</dbReference>
<accession>A0ABS8WRU3</accession>
<reference evidence="2 3" key="1">
    <citation type="journal article" date="2021" name="BMC Genomics">
        <title>Datura genome reveals duplications of psychoactive alkaloid biosynthetic genes and high mutation rate following tissue culture.</title>
        <authorList>
            <person name="Rajewski A."/>
            <person name="Carter-House D."/>
            <person name="Stajich J."/>
            <person name="Litt A."/>
        </authorList>
    </citation>
    <scope>NUCLEOTIDE SEQUENCE [LARGE SCALE GENOMIC DNA]</scope>
    <source>
        <strain evidence="2">AR-01</strain>
    </source>
</reference>
<keyword evidence="3" id="KW-1185">Reference proteome</keyword>